<sequence length="131" mass="15391">MGGAMRNFFKKDGRIYEFEPDGSQDHLITDGMIRLNEDEVFLHLNPVLTQAEKRLQMPFLKPADFEIKLYQAGKYELVKDYIDTRASLPVQIAYNRATYYNRTDPFILVIMNDLNITDDEMDAIWESELKF</sequence>
<gene>
    <name evidence="1" type="ORF">DI542_05555</name>
</gene>
<accession>A0A2W5RRF4</accession>
<comment type="caution">
    <text evidence="1">The sequence shown here is derived from an EMBL/GenBank/DDBJ whole genome shotgun (WGS) entry which is preliminary data.</text>
</comment>
<proteinExistence type="predicted"/>
<dbReference type="EMBL" id="QFQJ01000020">
    <property type="protein sequence ID" value="PZQ92326.1"/>
    <property type="molecule type" value="Genomic_DNA"/>
</dbReference>
<organism evidence="1 2">
    <name type="scientific">Acinetobacter johnsonii</name>
    <dbReference type="NCBI Taxonomy" id="40214"/>
    <lineage>
        <taxon>Bacteria</taxon>
        <taxon>Pseudomonadati</taxon>
        <taxon>Pseudomonadota</taxon>
        <taxon>Gammaproteobacteria</taxon>
        <taxon>Moraxellales</taxon>
        <taxon>Moraxellaceae</taxon>
        <taxon>Acinetobacter</taxon>
    </lineage>
</organism>
<evidence type="ECO:0000313" key="2">
    <source>
        <dbReference type="Proteomes" id="UP000249282"/>
    </source>
</evidence>
<protein>
    <submittedName>
        <fullName evidence="1">Uncharacterized protein</fullName>
    </submittedName>
</protein>
<dbReference type="Proteomes" id="UP000249282">
    <property type="component" value="Unassembled WGS sequence"/>
</dbReference>
<name>A0A2W5RRF4_ACIJO</name>
<dbReference type="AlphaFoldDB" id="A0A2W5RRF4"/>
<reference evidence="1 2" key="1">
    <citation type="submission" date="2017-11" db="EMBL/GenBank/DDBJ databases">
        <title>Infants hospitalized years apart are colonized by the same room-sourced microbial strains.</title>
        <authorList>
            <person name="Brooks B."/>
            <person name="Olm M.R."/>
            <person name="Firek B.A."/>
            <person name="Baker R."/>
            <person name="Thomas B.C."/>
            <person name="Morowitz M.J."/>
            <person name="Banfield J.F."/>
        </authorList>
    </citation>
    <scope>NUCLEOTIDE SEQUENCE [LARGE SCALE GENOMIC DNA]</scope>
    <source>
        <strain evidence="1">S2_003_000_R3_20</strain>
    </source>
</reference>
<evidence type="ECO:0000313" key="1">
    <source>
        <dbReference type="EMBL" id="PZQ92326.1"/>
    </source>
</evidence>